<dbReference type="Proteomes" id="UP001212152">
    <property type="component" value="Unassembled WGS sequence"/>
</dbReference>
<keyword evidence="5" id="KW-0460">Magnesium</keyword>
<keyword evidence="4" id="KW-0378">Hydrolase</keyword>
<dbReference type="SUPFAM" id="SSF55811">
    <property type="entry name" value="Nudix"/>
    <property type="match status" value="1"/>
</dbReference>
<comment type="cofactor">
    <cofactor evidence="2">
        <name>Mg(2+)</name>
        <dbReference type="ChEBI" id="CHEBI:18420"/>
    </cofactor>
</comment>
<dbReference type="PANTHER" id="PTHR12992:SF11">
    <property type="entry name" value="MITOCHONDRIAL COENZYME A DIPHOSPHATASE NUDT8"/>
    <property type="match status" value="1"/>
</dbReference>
<sequence length="264" mass="28771">MLHPPLPSPPPLLRLRPPTCRLLSSIAVSRSPPPPATPVDLSQPLDLSPKTLALYRARLAAHVASTPCPSWRYRGPENTTWRHASVCIPLVSVPTPSILLTVRSAALRRHAGQVSLPGGSQDPSDLTLVDAALRETEEEVGIPRESVHVLGTFHPLPDRTQTILIHPVLCHVPSLRGLEELRCAEEEVAEAFVVPLAHLLADPDSEPEYLVRGGPRRVRNWTVEGHKVFGLTAWILEGLLTEVIAPAGVVGVDEWRAENKRSAP</sequence>
<keyword evidence="9" id="KW-1185">Reference proteome</keyword>
<gene>
    <name evidence="8" type="ORF">HDU87_004576</name>
</gene>
<feature type="domain" description="Nudix hydrolase" evidence="7">
    <location>
        <begin position="81"/>
        <end position="216"/>
    </location>
</feature>
<keyword evidence="3" id="KW-0479">Metal-binding</keyword>
<dbReference type="GO" id="GO:0010945">
    <property type="term" value="F:coenzyme A diphosphatase activity"/>
    <property type="evidence" value="ECO:0007669"/>
    <property type="project" value="InterPro"/>
</dbReference>
<accession>A0AAD5TJZ2</accession>
<dbReference type="InterPro" id="IPR015797">
    <property type="entry name" value="NUDIX_hydrolase-like_dom_sf"/>
</dbReference>
<dbReference type="PANTHER" id="PTHR12992">
    <property type="entry name" value="NUDIX HYDROLASE"/>
    <property type="match status" value="1"/>
</dbReference>
<keyword evidence="6" id="KW-0464">Manganese</keyword>
<dbReference type="Gene3D" id="3.90.79.10">
    <property type="entry name" value="Nucleoside Triphosphate Pyrophosphohydrolase"/>
    <property type="match status" value="1"/>
</dbReference>
<dbReference type="EMBL" id="JADGJQ010000034">
    <property type="protein sequence ID" value="KAJ3177324.1"/>
    <property type="molecule type" value="Genomic_DNA"/>
</dbReference>
<comment type="caution">
    <text evidence="8">The sequence shown here is derived from an EMBL/GenBank/DDBJ whole genome shotgun (WGS) entry which is preliminary data.</text>
</comment>
<protein>
    <recommendedName>
        <fullName evidence="7">Nudix hydrolase domain-containing protein</fullName>
    </recommendedName>
</protein>
<dbReference type="InterPro" id="IPR000086">
    <property type="entry name" value="NUDIX_hydrolase_dom"/>
</dbReference>
<dbReference type="AlphaFoldDB" id="A0AAD5TJZ2"/>
<evidence type="ECO:0000256" key="5">
    <source>
        <dbReference type="ARBA" id="ARBA00022842"/>
    </source>
</evidence>
<evidence type="ECO:0000256" key="4">
    <source>
        <dbReference type="ARBA" id="ARBA00022801"/>
    </source>
</evidence>
<organism evidence="8 9">
    <name type="scientific">Geranomyces variabilis</name>
    <dbReference type="NCBI Taxonomy" id="109894"/>
    <lineage>
        <taxon>Eukaryota</taxon>
        <taxon>Fungi</taxon>
        <taxon>Fungi incertae sedis</taxon>
        <taxon>Chytridiomycota</taxon>
        <taxon>Chytridiomycota incertae sedis</taxon>
        <taxon>Chytridiomycetes</taxon>
        <taxon>Spizellomycetales</taxon>
        <taxon>Powellomycetaceae</taxon>
        <taxon>Geranomyces</taxon>
    </lineage>
</organism>
<reference evidence="8" key="1">
    <citation type="submission" date="2020-05" db="EMBL/GenBank/DDBJ databases">
        <title>Phylogenomic resolution of chytrid fungi.</title>
        <authorList>
            <person name="Stajich J.E."/>
            <person name="Amses K."/>
            <person name="Simmons R."/>
            <person name="Seto K."/>
            <person name="Myers J."/>
            <person name="Bonds A."/>
            <person name="Quandt C.A."/>
            <person name="Barry K."/>
            <person name="Liu P."/>
            <person name="Grigoriev I."/>
            <person name="Longcore J.E."/>
            <person name="James T.Y."/>
        </authorList>
    </citation>
    <scope>NUCLEOTIDE SEQUENCE</scope>
    <source>
        <strain evidence="8">JEL0379</strain>
    </source>
</reference>
<dbReference type="GO" id="GO:0046872">
    <property type="term" value="F:metal ion binding"/>
    <property type="evidence" value="ECO:0007669"/>
    <property type="project" value="UniProtKB-KW"/>
</dbReference>
<evidence type="ECO:0000313" key="8">
    <source>
        <dbReference type="EMBL" id="KAJ3177324.1"/>
    </source>
</evidence>
<evidence type="ECO:0000313" key="9">
    <source>
        <dbReference type="Proteomes" id="UP001212152"/>
    </source>
</evidence>
<dbReference type="PROSITE" id="PS51462">
    <property type="entry name" value="NUDIX"/>
    <property type="match status" value="1"/>
</dbReference>
<evidence type="ECO:0000256" key="6">
    <source>
        <dbReference type="ARBA" id="ARBA00023211"/>
    </source>
</evidence>
<dbReference type="Pfam" id="PF00293">
    <property type="entry name" value="NUDIX"/>
    <property type="match status" value="1"/>
</dbReference>
<comment type="cofactor">
    <cofactor evidence="1">
        <name>Mn(2+)</name>
        <dbReference type="ChEBI" id="CHEBI:29035"/>
    </cofactor>
</comment>
<dbReference type="InterPro" id="IPR045121">
    <property type="entry name" value="CoAse"/>
</dbReference>
<evidence type="ECO:0000256" key="3">
    <source>
        <dbReference type="ARBA" id="ARBA00022723"/>
    </source>
</evidence>
<name>A0AAD5TJZ2_9FUNG</name>
<evidence type="ECO:0000259" key="7">
    <source>
        <dbReference type="PROSITE" id="PS51462"/>
    </source>
</evidence>
<dbReference type="CDD" id="cd03426">
    <property type="entry name" value="NUDIX_CoAse_Nudt7"/>
    <property type="match status" value="1"/>
</dbReference>
<evidence type="ECO:0000256" key="1">
    <source>
        <dbReference type="ARBA" id="ARBA00001936"/>
    </source>
</evidence>
<proteinExistence type="predicted"/>
<evidence type="ECO:0000256" key="2">
    <source>
        <dbReference type="ARBA" id="ARBA00001946"/>
    </source>
</evidence>